<evidence type="ECO:0000313" key="4">
    <source>
        <dbReference type="EMBL" id="MBD0724557.1"/>
    </source>
</evidence>
<evidence type="ECO:0000313" key="5">
    <source>
        <dbReference type="Proteomes" id="UP000661715"/>
    </source>
</evidence>
<keyword evidence="5" id="KW-1185">Reference proteome</keyword>
<gene>
    <name evidence="4" type="ORF">B6A10_05130</name>
</gene>
<sequence length="463" mass="51474">MASGHVYKELMKKDDIEKLFSSLEDFSKNPPDDLWKGIEEKLASSEKKKGFAFWWPVAASFLIGLGLLATFYSDKGHSLQNIPVQHENGVVNQSKGTQSEENEDSLVNKESKPEILKGVVSNKNKEEQQTVQKNSVVSANQNPILQSNQKAVSGISKAAATIKEDKSKSLISSKSEGNLTDKTPIATKNIAETTVPDSKIKENPIAAKTEENALETIAQEQQKKEKTTSAEEKWSLQLFAGINSSQNVRNQKSLGNTIESQTGYNYGVKTNYKFNRRWAVRAGVKVSELGQQLANVSYVNSAKSLVNVSKIPFSPQPKEKHNIVNNPNYLFIPQQPNQPQNTLSATFYETANLSQRMQYLELPLEVSYAILNKGKARINLNTGGFVGTVISNEVLLNNNAIGKNSDVNEMVFGTVLSSTLQYELYKKTKVFVEPGVNYYSQPVQNQNFNQLQLNFNFGLNISF</sequence>
<dbReference type="EMBL" id="NASZ01000004">
    <property type="protein sequence ID" value="MBD0724557.1"/>
    <property type="molecule type" value="Genomic_DNA"/>
</dbReference>
<name>A0ABR7UPM8_9FLAO</name>
<dbReference type="InterPro" id="IPR025665">
    <property type="entry name" value="Beta-barrel_OMP_2"/>
</dbReference>
<comment type="caution">
    <text evidence="4">The sequence shown here is derived from an EMBL/GenBank/DDBJ whole genome shotgun (WGS) entry which is preliminary data.</text>
</comment>
<evidence type="ECO:0000256" key="2">
    <source>
        <dbReference type="SAM" id="Phobius"/>
    </source>
</evidence>
<protein>
    <recommendedName>
        <fullName evidence="3">Outer membrane protein beta-barrel domain-containing protein</fullName>
    </recommendedName>
</protein>
<feature type="domain" description="Outer membrane protein beta-barrel" evidence="3">
    <location>
        <begin position="222"/>
        <end position="462"/>
    </location>
</feature>
<keyword evidence="2" id="KW-0472">Membrane</keyword>
<evidence type="ECO:0000259" key="3">
    <source>
        <dbReference type="Pfam" id="PF13568"/>
    </source>
</evidence>
<keyword evidence="2" id="KW-1133">Transmembrane helix</keyword>
<feature type="compositionally biased region" description="Polar residues" evidence="1">
    <location>
        <begin position="90"/>
        <end position="99"/>
    </location>
</feature>
<feature type="region of interest" description="Disordered" evidence="1">
    <location>
        <begin position="90"/>
        <end position="109"/>
    </location>
</feature>
<feature type="transmembrane region" description="Helical" evidence="2">
    <location>
        <begin position="51"/>
        <end position="72"/>
    </location>
</feature>
<evidence type="ECO:0000256" key="1">
    <source>
        <dbReference type="SAM" id="MobiDB-lite"/>
    </source>
</evidence>
<proteinExistence type="predicted"/>
<keyword evidence="2" id="KW-0812">Transmembrane</keyword>
<reference evidence="4 5" key="1">
    <citation type="journal article" date="2020" name="Microbiol. Res.">
        <title>Flavobacterium pokkalii sp. nov., a novel plant growth promoting native rhizobacteria isolated from pokkali rice grown in coastal saline affected agricultural regions of southern India, Kerala.</title>
        <authorList>
            <person name="Menon R.R."/>
            <person name="Kumari S."/>
            <person name="Viver T."/>
            <person name="Rameshkumar N."/>
        </authorList>
    </citation>
    <scope>NUCLEOTIDE SEQUENCE [LARGE SCALE GENOMIC DNA]</scope>
    <source>
        <strain evidence="4 5">L1I52</strain>
    </source>
</reference>
<accession>A0ABR7UPM8</accession>
<dbReference type="Pfam" id="PF13568">
    <property type="entry name" value="OMP_b-brl_2"/>
    <property type="match status" value="1"/>
</dbReference>
<dbReference type="Proteomes" id="UP000661715">
    <property type="component" value="Unassembled WGS sequence"/>
</dbReference>
<organism evidence="4 5">
    <name type="scientific">Flavobacterium pokkalii</name>
    <dbReference type="NCBI Taxonomy" id="1940408"/>
    <lineage>
        <taxon>Bacteria</taxon>
        <taxon>Pseudomonadati</taxon>
        <taxon>Bacteroidota</taxon>
        <taxon>Flavobacteriia</taxon>
        <taxon>Flavobacteriales</taxon>
        <taxon>Flavobacteriaceae</taxon>
        <taxon>Flavobacterium</taxon>
    </lineage>
</organism>